<dbReference type="InterPro" id="IPR001759">
    <property type="entry name" value="PTX_dom"/>
</dbReference>
<evidence type="ECO:0000313" key="11">
    <source>
        <dbReference type="Proteomes" id="UP001642483"/>
    </source>
</evidence>
<evidence type="ECO:0000256" key="3">
    <source>
        <dbReference type="ARBA" id="ARBA00022837"/>
    </source>
</evidence>
<feature type="domain" description="Pentraxin (PTX)" evidence="9">
    <location>
        <begin position="702"/>
        <end position="910"/>
    </location>
</feature>
<evidence type="ECO:0000256" key="6">
    <source>
        <dbReference type="PROSITE-ProRule" id="PRU01172"/>
    </source>
</evidence>
<dbReference type="Gene3D" id="2.60.120.200">
    <property type="match status" value="1"/>
</dbReference>
<reference evidence="10 11" key="1">
    <citation type="submission" date="2024-02" db="EMBL/GenBank/DDBJ databases">
        <authorList>
            <person name="Daric V."/>
            <person name="Darras S."/>
        </authorList>
    </citation>
    <scope>NUCLEOTIDE SEQUENCE [LARGE SCALE GENOMIC DNA]</scope>
</reference>
<proteinExistence type="predicted"/>
<accession>A0ABP0FJL9</accession>
<dbReference type="InterPro" id="IPR051360">
    <property type="entry name" value="Neuronal_Pentraxin_Related"/>
</dbReference>
<keyword evidence="7" id="KW-0175">Coiled coil</keyword>
<dbReference type="EMBL" id="CAWYQH010000057">
    <property type="protein sequence ID" value="CAK8678607.1"/>
    <property type="molecule type" value="Genomic_DNA"/>
</dbReference>
<evidence type="ECO:0000256" key="1">
    <source>
        <dbReference type="ARBA" id="ARBA00001913"/>
    </source>
</evidence>
<dbReference type="PANTHER" id="PTHR19277:SF161">
    <property type="entry name" value="LAMININ G DOMAIN-CONTAINING PROTEIN"/>
    <property type="match status" value="1"/>
</dbReference>
<evidence type="ECO:0000256" key="4">
    <source>
        <dbReference type="ARBA" id="ARBA00023157"/>
    </source>
</evidence>
<organism evidence="10 11">
    <name type="scientific">Clavelina lepadiformis</name>
    <name type="common">Light-bulb sea squirt</name>
    <name type="synonym">Ascidia lepadiformis</name>
    <dbReference type="NCBI Taxonomy" id="159417"/>
    <lineage>
        <taxon>Eukaryota</taxon>
        <taxon>Metazoa</taxon>
        <taxon>Chordata</taxon>
        <taxon>Tunicata</taxon>
        <taxon>Ascidiacea</taxon>
        <taxon>Aplousobranchia</taxon>
        <taxon>Clavelinidae</taxon>
        <taxon>Clavelina</taxon>
    </lineage>
</organism>
<evidence type="ECO:0000256" key="2">
    <source>
        <dbReference type="ARBA" id="ARBA00022723"/>
    </source>
</evidence>
<comment type="caution">
    <text evidence="6">Lacks conserved residue(s) required for the propagation of feature annotation.</text>
</comment>
<gene>
    <name evidence="10" type="ORF">CVLEPA_LOCUS8523</name>
</gene>
<dbReference type="Pfam" id="PF00354">
    <property type="entry name" value="Pentaxin"/>
    <property type="match status" value="1"/>
</dbReference>
<dbReference type="Proteomes" id="UP001642483">
    <property type="component" value="Unassembled WGS sequence"/>
</dbReference>
<feature type="region of interest" description="Disordered" evidence="8">
    <location>
        <begin position="1"/>
        <end position="33"/>
    </location>
</feature>
<feature type="compositionally biased region" description="Basic and acidic residues" evidence="8">
    <location>
        <begin position="1"/>
        <end position="28"/>
    </location>
</feature>
<keyword evidence="3" id="KW-0106">Calcium</keyword>
<evidence type="ECO:0000256" key="8">
    <source>
        <dbReference type="SAM" id="MobiDB-lite"/>
    </source>
</evidence>
<dbReference type="InterPro" id="IPR013320">
    <property type="entry name" value="ConA-like_dom_sf"/>
</dbReference>
<evidence type="ECO:0000256" key="5">
    <source>
        <dbReference type="ARBA" id="ARBA00023180"/>
    </source>
</evidence>
<comment type="caution">
    <text evidence="10">The sequence shown here is derived from an EMBL/GenBank/DDBJ whole genome shotgun (WGS) entry which is preliminary data.</text>
</comment>
<dbReference type="PRINTS" id="PR00895">
    <property type="entry name" value="PENTAXIN"/>
</dbReference>
<keyword evidence="2" id="KW-0479">Metal-binding</keyword>
<dbReference type="PROSITE" id="PS51828">
    <property type="entry name" value="PTX_2"/>
    <property type="match status" value="1"/>
</dbReference>
<protein>
    <recommendedName>
        <fullName evidence="9">Pentraxin (PTX) domain-containing protein</fullName>
    </recommendedName>
</protein>
<dbReference type="PANTHER" id="PTHR19277">
    <property type="entry name" value="PENTRAXIN"/>
    <property type="match status" value="1"/>
</dbReference>
<evidence type="ECO:0000313" key="10">
    <source>
        <dbReference type="EMBL" id="CAK8678607.1"/>
    </source>
</evidence>
<evidence type="ECO:0000256" key="7">
    <source>
        <dbReference type="SAM" id="Coils"/>
    </source>
</evidence>
<dbReference type="SUPFAM" id="SSF49899">
    <property type="entry name" value="Concanavalin A-like lectins/glucanases"/>
    <property type="match status" value="1"/>
</dbReference>
<comment type="cofactor">
    <cofactor evidence="1">
        <name>Ca(2+)</name>
        <dbReference type="ChEBI" id="CHEBI:29108"/>
    </cofactor>
</comment>
<sequence length="910" mass="100935">MSLNKENSKVQKNHDYCEESWEEHEGKEVSGTQITSNEIKTDFSAKEFVTSSALPIKGFLQSLESFQENAEFMDSSVQLEDKVNGVSNSILEDTTDLIQQNLPQLRNPVDSNNDLSGFLQSLESFRENSGSLGCSVQEDQLNEMSNSILEDATDLIQQNLLKVENLLGSNNKLTSALAKGVTPIAEHINEDRPDKPAPDNMAHPIQALKMMNYNMSNSSNTQAADLIKKLVPLAESMEDNSANTAHQNMMSTVQGLANKLGVSIPDVSHNQQAGVLQSLQTLAANVVGSRENKTENSNGLLQNITNQLQNKLNSTGSNMPCGEEGEFSGLLKNFSSLAEDMESDSDKTRLQSVASTVQNMANKLGVNIPIASDNQQAGLLQYLQTSAVNVADNRDNMTENLNGLLQNVNNRFRKKFNSTGSVMTRAEKSLLKSFPLFAEDMEGGSANTEHQNMMSTAKGLADKLGINIPIASDNQTVSYVISALGAVLNKKNRKNEKLPSNRNQHQLLKRTQSDLSHVRPFPTNIYYFKESETKNSKRAIPGWSSNRSRGYDFGSNATENTKNVADNDMVEQEEEIVEIQENKKPEMTEKLTVGDAVDKVGENQTNEAIGNDKKQFGSASFDETYNDTLKFKGAQSFFARLGSKFSQITFWKLMAVVTLATCAATIATVVTQVEKPFALLQTETSYEEANDTTLTMFETTCPGVSLRFPRGYQTTDYARYRGTGFFTRLSEATFCLWIDTEYLTRGTILISYATRAHEHELTLRFGSRGNFRLDLAGVRLNFPVHENHTTGHEHICASFSTSLKEVVLYIQGEIVGHKRYRGLPIQGGGDLILGQEQDSFDAHDLNPAQAFRGTIIDFLLWPRILSTDEIKAIYYRCHCPLDYRVNLSMDNVELFGAAEHFVNGTCPTFV</sequence>
<keyword evidence="4" id="KW-1015">Disulfide bond</keyword>
<keyword evidence="11" id="KW-1185">Reference proteome</keyword>
<feature type="coiled-coil region" evidence="7">
    <location>
        <begin position="562"/>
        <end position="590"/>
    </location>
</feature>
<name>A0ABP0FJL9_CLALP</name>
<dbReference type="SMART" id="SM00159">
    <property type="entry name" value="PTX"/>
    <property type="match status" value="1"/>
</dbReference>
<keyword evidence="5" id="KW-0325">Glycoprotein</keyword>
<evidence type="ECO:0000259" key="9">
    <source>
        <dbReference type="PROSITE" id="PS51828"/>
    </source>
</evidence>